<evidence type="ECO:0000313" key="2">
    <source>
        <dbReference type="Proteomes" id="UP000465609"/>
    </source>
</evidence>
<dbReference type="RefSeq" id="WP_234884145.1">
    <property type="nucleotide sequence ID" value="NZ_AP022577.1"/>
</dbReference>
<accession>A0ABM7IK89</accession>
<protein>
    <submittedName>
        <fullName evidence="1">Uncharacterized protein</fullName>
    </submittedName>
</protein>
<evidence type="ECO:0000313" key="1">
    <source>
        <dbReference type="EMBL" id="BBX87155.1"/>
    </source>
</evidence>
<organism evidence="1 2">
    <name type="scientific">Mycolicibacterium aubagnense</name>
    <dbReference type="NCBI Taxonomy" id="319707"/>
    <lineage>
        <taxon>Bacteria</taxon>
        <taxon>Bacillati</taxon>
        <taxon>Actinomycetota</taxon>
        <taxon>Actinomycetes</taxon>
        <taxon>Mycobacteriales</taxon>
        <taxon>Mycobacteriaceae</taxon>
        <taxon>Mycolicibacterium</taxon>
    </lineage>
</organism>
<dbReference type="EMBL" id="AP022577">
    <property type="protein sequence ID" value="BBX87155.1"/>
    <property type="molecule type" value="Genomic_DNA"/>
</dbReference>
<proteinExistence type="predicted"/>
<name>A0ABM7IK89_9MYCO</name>
<gene>
    <name evidence="1" type="ORF">MAUB_50280</name>
</gene>
<keyword evidence="2" id="KW-1185">Reference proteome</keyword>
<dbReference type="Proteomes" id="UP000465609">
    <property type="component" value="Chromosome"/>
</dbReference>
<reference evidence="1 2" key="1">
    <citation type="journal article" date="2019" name="Emerg. Microbes Infect.">
        <title>Comprehensive subspecies identification of 175 nontuberculous mycobacteria species based on 7547 genomic profiles.</title>
        <authorList>
            <person name="Matsumoto Y."/>
            <person name="Kinjo T."/>
            <person name="Motooka D."/>
            <person name="Nabeya D."/>
            <person name="Jung N."/>
            <person name="Uechi K."/>
            <person name="Horii T."/>
            <person name="Iida T."/>
            <person name="Fujita J."/>
            <person name="Nakamura S."/>
        </authorList>
    </citation>
    <scope>NUCLEOTIDE SEQUENCE [LARGE SCALE GENOMIC DNA]</scope>
    <source>
        <strain evidence="1 2">JCM 15296</strain>
    </source>
</reference>
<sequence length="48" mass="4834">MLVLDDAEADADVADDFDAAGGAESLLQPVIDMITAALTATAPLATLM</sequence>